<protein>
    <submittedName>
        <fullName evidence="8">Fungal specific transcription factor domain containing protein</fullName>
    </submittedName>
</protein>
<evidence type="ECO:0000256" key="4">
    <source>
        <dbReference type="ARBA" id="ARBA00023163"/>
    </source>
</evidence>
<keyword evidence="9" id="KW-1185">Reference proteome</keyword>
<keyword evidence="4" id="KW-0804">Transcription</keyword>
<reference evidence="8 9" key="1">
    <citation type="journal article" date="2019" name="Fungal Biol. Biotechnol.">
        <title>Draft genome sequence of fastidious pathogen Ceratobasidium theobromae, which causes vascular-streak dieback in Theobroma cacao.</title>
        <authorList>
            <person name="Ali S.S."/>
            <person name="Asman A."/>
            <person name="Shao J."/>
            <person name="Firmansyah A.P."/>
            <person name="Susilo A.W."/>
            <person name="Rosmana A."/>
            <person name="McMahon P."/>
            <person name="Junaid M."/>
            <person name="Guest D."/>
            <person name="Kheng T.Y."/>
            <person name="Meinhardt L.W."/>
            <person name="Bailey B.A."/>
        </authorList>
    </citation>
    <scope>NUCLEOTIDE SEQUENCE [LARGE SCALE GENOMIC DNA]</scope>
    <source>
        <strain evidence="8 9">CT2</strain>
    </source>
</reference>
<evidence type="ECO:0000313" key="9">
    <source>
        <dbReference type="Proteomes" id="UP000383932"/>
    </source>
</evidence>
<dbReference type="PANTHER" id="PTHR47338">
    <property type="entry name" value="ZN(II)2CYS6 TRANSCRIPTION FACTOR (EUROFUNG)-RELATED"/>
    <property type="match status" value="1"/>
</dbReference>
<dbReference type="EMBL" id="SSOP01000097">
    <property type="protein sequence ID" value="KAB5591602.1"/>
    <property type="molecule type" value="Genomic_DNA"/>
</dbReference>
<dbReference type="OrthoDB" id="2309723at2759"/>
<feature type="region of interest" description="Disordered" evidence="6">
    <location>
        <begin position="108"/>
        <end position="171"/>
    </location>
</feature>
<evidence type="ECO:0000259" key="7">
    <source>
        <dbReference type="SMART" id="SM00906"/>
    </source>
</evidence>
<dbReference type="GO" id="GO:0008270">
    <property type="term" value="F:zinc ion binding"/>
    <property type="evidence" value="ECO:0007669"/>
    <property type="project" value="InterPro"/>
</dbReference>
<dbReference type="PANTHER" id="PTHR47338:SF29">
    <property type="entry name" value="ZN(2)-C6 FUNGAL-TYPE DOMAIN-CONTAINING PROTEIN"/>
    <property type="match status" value="1"/>
</dbReference>
<comment type="caution">
    <text evidence="8">The sequence shown here is derived from an EMBL/GenBank/DDBJ whole genome shotgun (WGS) entry which is preliminary data.</text>
</comment>
<evidence type="ECO:0000256" key="5">
    <source>
        <dbReference type="ARBA" id="ARBA00023242"/>
    </source>
</evidence>
<feature type="compositionally biased region" description="Polar residues" evidence="6">
    <location>
        <begin position="58"/>
        <end position="76"/>
    </location>
</feature>
<feature type="compositionally biased region" description="Low complexity" evidence="6">
    <location>
        <begin position="117"/>
        <end position="138"/>
    </location>
</feature>
<evidence type="ECO:0000256" key="2">
    <source>
        <dbReference type="ARBA" id="ARBA00022723"/>
    </source>
</evidence>
<dbReference type="InterPro" id="IPR007219">
    <property type="entry name" value="XnlR_reg_dom"/>
</dbReference>
<dbReference type="InterPro" id="IPR050815">
    <property type="entry name" value="TF_fung"/>
</dbReference>
<feature type="compositionally biased region" description="Low complexity" evidence="6">
    <location>
        <begin position="154"/>
        <end position="166"/>
    </location>
</feature>
<dbReference type="GO" id="GO:0000981">
    <property type="term" value="F:DNA-binding transcription factor activity, RNA polymerase II-specific"/>
    <property type="evidence" value="ECO:0007669"/>
    <property type="project" value="InterPro"/>
</dbReference>
<sequence length="638" mass="70009">MKLPASTIAATRAGHAVLPRNKACLVCRKRKQAGTCTHETRALKLNYLNLPYRNAMQQNPNARSVSPTAGSASTRTIHIEPEPNYSKWDRIKELEAQIAAIEENGSFSIPKTQSANGSQSHLGLSSGLSSKSAHSPSSPNESRARLTPSPTPTSAGSVFSSQSSSLSPPPSISQFDTELLCGQSKLLSSGPSADVIKGLLDIFVQRHAQCGFELHVGRVLGSLQPGASDPVIPALLNAMFLMACHFAKDPELKIWENEFFKRTKQEIETNIARAHQGRKENYNSLHHLQAMSMLGLYYYFKGRLLEGHVHTAHATRFAMTLEVHKLDSRIFLEEPTISSGRVFGVERWRPQDALELGEAINLWWSCHIIETSGSALNGLPAAVTAEEITTVWPRSLSDFESGNTLPCDNHSVASLIDPQLGEVVTDVSNDNVKGLLAKATSLLSQATKLEQEQIANPQGTDEWWIRFEQVDRAINRFMETMPAVNVGRNDEELAYLVLVHTSAYCGQVQLHFVMAGIELALSTQGDSSEQWSGNSLGGLSYTRCAEACRATALAAALVADMDMSYMFLFIGLAWVCVSQTLIGDIPKLRSSGRVAQAREKELQLAVVEKSMERLVETYPVLKLQLVQLQAMKERELQG</sequence>
<comment type="subcellular location">
    <subcellularLocation>
        <location evidence="1">Nucleus</location>
    </subcellularLocation>
</comment>
<dbReference type="GO" id="GO:0003677">
    <property type="term" value="F:DNA binding"/>
    <property type="evidence" value="ECO:0007669"/>
    <property type="project" value="InterPro"/>
</dbReference>
<dbReference type="Pfam" id="PF04082">
    <property type="entry name" value="Fungal_trans"/>
    <property type="match status" value="1"/>
</dbReference>
<dbReference type="AlphaFoldDB" id="A0A5N5QIM5"/>
<name>A0A5N5QIM5_9AGAM</name>
<evidence type="ECO:0000256" key="1">
    <source>
        <dbReference type="ARBA" id="ARBA00004123"/>
    </source>
</evidence>
<feature type="domain" description="Xylanolytic transcriptional activator regulatory" evidence="7">
    <location>
        <begin position="307"/>
        <end position="399"/>
    </location>
</feature>
<keyword evidence="3" id="KW-0805">Transcription regulation</keyword>
<dbReference type="CDD" id="cd12148">
    <property type="entry name" value="fungal_TF_MHR"/>
    <property type="match status" value="1"/>
</dbReference>
<organism evidence="8 9">
    <name type="scientific">Ceratobasidium theobromae</name>
    <dbReference type="NCBI Taxonomy" id="1582974"/>
    <lineage>
        <taxon>Eukaryota</taxon>
        <taxon>Fungi</taxon>
        <taxon>Dikarya</taxon>
        <taxon>Basidiomycota</taxon>
        <taxon>Agaricomycotina</taxon>
        <taxon>Agaricomycetes</taxon>
        <taxon>Cantharellales</taxon>
        <taxon>Ceratobasidiaceae</taxon>
        <taxon>Ceratobasidium</taxon>
    </lineage>
</organism>
<proteinExistence type="predicted"/>
<dbReference type="GO" id="GO:0006351">
    <property type="term" value="P:DNA-templated transcription"/>
    <property type="evidence" value="ECO:0007669"/>
    <property type="project" value="InterPro"/>
</dbReference>
<evidence type="ECO:0000313" key="8">
    <source>
        <dbReference type="EMBL" id="KAB5591602.1"/>
    </source>
</evidence>
<evidence type="ECO:0000256" key="6">
    <source>
        <dbReference type="SAM" id="MobiDB-lite"/>
    </source>
</evidence>
<feature type="region of interest" description="Disordered" evidence="6">
    <location>
        <begin position="58"/>
        <end position="81"/>
    </location>
</feature>
<gene>
    <name evidence="8" type="ORF">CTheo_4950</name>
</gene>
<keyword evidence="5" id="KW-0539">Nucleus</keyword>
<keyword evidence="2" id="KW-0479">Metal-binding</keyword>
<evidence type="ECO:0000256" key="3">
    <source>
        <dbReference type="ARBA" id="ARBA00023015"/>
    </source>
</evidence>
<dbReference type="SMART" id="SM00906">
    <property type="entry name" value="Fungal_trans"/>
    <property type="match status" value="1"/>
</dbReference>
<dbReference type="GO" id="GO:0005634">
    <property type="term" value="C:nucleus"/>
    <property type="evidence" value="ECO:0007669"/>
    <property type="project" value="UniProtKB-SubCell"/>
</dbReference>
<accession>A0A5N5QIM5</accession>
<dbReference type="Proteomes" id="UP000383932">
    <property type="component" value="Unassembled WGS sequence"/>
</dbReference>